<keyword evidence="2" id="KW-0472">Membrane</keyword>
<name>A0A0V0XL57_TRIPS</name>
<comment type="caution">
    <text evidence="4">The sequence shown here is derived from an EMBL/GenBank/DDBJ whole genome shotgun (WGS) entry which is preliminary data.</text>
</comment>
<dbReference type="PANTHER" id="PTHR46009">
    <property type="entry name" value="VACUOLAR PROTEIN SORTING-ASSOCIATED PROTEIN VTA1 HOMOLOG"/>
    <property type="match status" value="1"/>
</dbReference>
<dbReference type="GO" id="GO:0005771">
    <property type="term" value="C:multivesicular body"/>
    <property type="evidence" value="ECO:0007669"/>
    <property type="project" value="TreeGrafter"/>
</dbReference>
<dbReference type="AlphaFoldDB" id="A0A0V0XL57"/>
<evidence type="ECO:0000256" key="1">
    <source>
        <dbReference type="ARBA" id="ARBA00004308"/>
    </source>
</evidence>
<sequence length="239" mass="27282">MGRLPDILKSLKSFLKIAEDMSGCDVAVEYWCLHYVLREALRSDTSSRKCQSFTIYVLSYLHKLENENKVDERFNSKTVAQKYVKHVALDFFDKADKLDHSGRFSLTIVELFIRASNLITVLSVFGDIDDSLIEVRKYARWRGAYILSYLNDGKKPLLAPEKVKELLKQVCYHGSLSHGSCDSCYENGIAQKIVVPPYYLDIHDDSASIASVIRQKVENLIDLNKINQFFNSAADALER</sequence>
<proteinExistence type="predicted"/>
<dbReference type="Gene3D" id="1.25.40.270">
    <property type="entry name" value="Vacuolar protein sorting-associated protein vta1"/>
    <property type="match status" value="1"/>
</dbReference>
<evidence type="ECO:0000313" key="5">
    <source>
        <dbReference type="Proteomes" id="UP000054815"/>
    </source>
</evidence>
<dbReference type="STRING" id="6337.A0A0V0XL57"/>
<evidence type="ECO:0000259" key="3">
    <source>
        <dbReference type="Pfam" id="PF04652"/>
    </source>
</evidence>
<feature type="domain" description="Vta1/callose synthase N-terminal" evidence="3">
    <location>
        <begin position="11"/>
        <end position="148"/>
    </location>
</feature>
<organism evidence="4 5">
    <name type="scientific">Trichinella pseudospiralis</name>
    <name type="common">Parasitic roundworm</name>
    <dbReference type="NCBI Taxonomy" id="6337"/>
    <lineage>
        <taxon>Eukaryota</taxon>
        <taxon>Metazoa</taxon>
        <taxon>Ecdysozoa</taxon>
        <taxon>Nematoda</taxon>
        <taxon>Enoplea</taxon>
        <taxon>Dorylaimia</taxon>
        <taxon>Trichinellida</taxon>
        <taxon>Trichinellidae</taxon>
        <taxon>Trichinella</taxon>
    </lineage>
</organism>
<dbReference type="GO" id="GO:0032511">
    <property type="term" value="P:late endosome to vacuole transport via multivesicular body sorting pathway"/>
    <property type="evidence" value="ECO:0007669"/>
    <property type="project" value="InterPro"/>
</dbReference>
<dbReference type="InterPro" id="IPR039431">
    <property type="entry name" value="Vta1/CALS_N"/>
</dbReference>
<dbReference type="InterPro" id="IPR044538">
    <property type="entry name" value="Vta1-like"/>
</dbReference>
<accession>A0A0V0XL57</accession>
<protein>
    <submittedName>
        <fullName evidence="4">Vacuolar protein sorting-associated protein VTA1-like protein</fullName>
    </submittedName>
</protein>
<dbReference type="PANTHER" id="PTHR46009:SF1">
    <property type="entry name" value="VACUOLAR PROTEIN SORTING-ASSOCIATED PROTEIN VTA1 HOMOLOG"/>
    <property type="match status" value="1"/>
</dbReference>
<evidence type="ECO:0000256" key="2">
    <source>
        <dbReference type="ARBA" id="ARBA00023136"/>
    </source>
</evidence>
<dbReference type="Proteomes" id="UP000054815">
    <property type="component" value="Unassembled WGS sequence"/>
</dbReference>
<dbReference type="EMBL" id="JYDU01000226">
    <property type="protein sequence ID" value="KRX88688.1"/>
    <property type="molecule type" value="Genomic_DNA"/>
</dbReference>
<gene>
    <name evidence="4" type="primary">VTA1</name>
    <name evidence="4" type="ORF">T4E_10803</name>
</gene>
<dbReference type="Pfam" id="PF04652">
    <property type="entry name" value="Vta1"/>
    <property type="match status" value="1"/>
</dbReference>
<comment type="subcellular location">
    <subcellularLocation>
        <location evidence="1">Endomembrane system</location>
    </subcellularLocation>
</comment>
<evidence type="ECO:0000313" key="4">
    <source>
        <dbReference type="EMBL" id="KRX88688.1"/>
    </source>
</evidence>
<reference evidence="4 5" key="1">
    <citation type="submission" date="2015-01" db="EMBL/GenBank/DDBJ databases">
        <title>Evolution of Trichinella species and genotypes.</title>
        <authorList>
            <person name="Korhonen P.K."/>
            <person name="Edoardo P."/>
            <person name="Giuseppe L.R."/>
            <person name="Gasser R.B."/>
        </authorList>
    </citation>
    <scope>NUCLEOTIDE SEQUENCE [LARGE SCALE GENOMIC DNA]</scope>
    <source>
        <strain evidence="4">ISS141</strain>
    </source>
</reference>
<dbReference type="InterPro" id="IPR023175">
    <property type="entry name" value="Vta1/CALS_N_sf"/>
</dbReference>